<feature type="transmembrane region" description="Helical" evidence="1">
    <location>
        <begin position="24"/>
        <end position="46"/>
    </location>
</feature>
<gene>
    <name evidence="2" type="ORF">ACFOZ4_10985</name>
</gene>
<evidence type="ECO:0000313" key="2">
    <source>
        <dbReference type="EMBL" id="MFC4131127.1"/>
    </source>
</evidence>
<evidence type="ECO:0000313" key="3">
    <source>
        <dbReference type="Proteomes" id="UP001595816"/>
    </source>
</evidence>
<dbReference type="Proteomes" id="UP001595816">
    <property type="component" value="Unassembled WGS sequence"/>
</dbReference>
<keyword evidence="1" id="KW-1133">Transmembrane helix</keyword>
<keyword evidence="3" id="KW-1185">Reference proteome</keyword>
<dbReference type="EMBL" id="JBHSAY010000006">
    <property type="protein sequence ID" value="MFC4131127.1"/>
    <property type="molecule type" value="Genomic_DNA"/>
</dbReference>
<name>A0ABV8LLD7_9ACTN</name>
<comment type="caution">
    <text evidence="2">The sequence shown here is derived from an EMBL/GenBank/DDBJ whole genome shotgun (WGS) entry which is preliminary data.</text>
</comment>
<keyword evidence="1" id="KW-0812">Transmembrane</keyword>
<sequence>MATKLNRPNFNTVLTPAQPDRRRLAFMLAAVVLIGPIAAGTIAFYLDSGSLSAGSAGIIHNEDLMTGDYLLAAVAEQIGDAPADHRTGAYTELRTIVWDQAIQGPVEAAEQRSWHTPDGTQYLSLTRSIDDIGVPAKDFDPIVAYRNTRFDTITPHAVDSREGGKFRPDLTLPGGSPATELTWMLDTIRNAGQSSYFVEPGTRVRIDELVDLYYQQAVPRKMRQAILYALANLTQVTFTHTRMRDAAEREGIGFSATADHTAFTIIIDPATGELLAVQQETAGKSASYTLFFPARWTDQFGPALTATPVSTIIPTQTAWPTMPPVNR</sequence>
<proteinExistence type="predicted"/>
<protein>
    <submittedName>
        <fullName evidence="2">Uncharacterized protein</fullName>
    </submittedName>
</protein>
<dbReference type="RefSeq" id="WP_253754361.1">
    <property type="nucleotide sequence ID" value="NZ_JAMZDZ010000001.1"/>
</dbReference>
<accession>A0ABV8LLD7</accession>
<reference evidence="3" key="1">
    <citation type="journal article" date="2019" name="Int. J. Syst. Evol. Microbiol.">
        <title>The Global Catalogue of Microorganisms (GCM) 10K type strain sequencing project: providing services to taxonomists for standard genome sequencing and annotation.</title>
        <authorList>
            <consortium name="The Broad Institute Genomics Platform"/>
            <consortium name="The Broad Institute Genome Sequencing Center for Infectious Disease"/>
            <person name="Wu L."/>
            <person name="Ma J."/>
        </authorList>
    </citation>
    <scope>NUCLEOTIDE SEQUENCE [LARGE SCALE GENOMIC DNA]</scope>
    <source>
        <strain evidence="3">CGMCC 4.7289</strain>
    </source>
</reference>
<evidence type="ECO:0000256" key="1">
    <source>
        <dbReference type="SAM" id="Phobius"/>
    </source>
</evidence>
<keyword evidence="1" id="KW-0472">Membrane</keyword>
<organism evidence="2 3">
    <name type="scientific">Hamadaea flava</name>
    <dbReference type="NCBI Taxonomy" id="1742688"/>
    <lineage>
        <taxon>Bacteria</taxon>
        <taxon>Bacillati</taxon>
        <taxon>Actinomycetota</taxon>
        <taxon>Actinomycetes</taxon>
        <taxon>Micromonosporales</taxon>
        <taxon>Micromonosporaceae</taxon>
        <taxon>Hamadaea</taxon>
    </lineage>
</organism>